<protein>
    <recommendedName>
        <fullName evidence="4">Lipoprotein</fullName>
    </recommendedName>
</protein>
<name>A0ABZ3FNE9_9ACTN</name>
<accession>A0ABZ3FNE9</accession>
<dbReference type="PROSITE" id="PS51257">
    <property type="entry name" value="PROKAR_LIPOPROTEIN"/>
    <property type="match status" value="1"/>
</dbReference>
<evidence type="ECO:0000313" key="3">
    <source>
        <dbReference type="Proteomes" id="UP001442841"/>
    </source>
</evidence>
<feature type="signal peptide" evidence="1">
    <location>
        <begin position="1"/>
        <end position="22"/>
    </location>
</feature>
<keyword evidence="1" id="KW-0732">Signal</keyword>
<evidence type="ECO:0008006" key="4">
    <source>
        <dbReference type="Google" id="ProtNLM"/>
    </source>
</evidence>
<reference evidence="2 3" key="1">
    <citation type="submission" date="2024-04" db="EMBL/GenBank/DDBJ databases">
        <title>Isolation of an actinomycete strain from pig manure.</title>
        <authorList>
            <person name="Gong T."/>
            <person name="Yu Z."/>
            <person name="An M."/>
            <person name="Wei C."/>
            <person name="Yang W."/>
            <person name="Liu L."/>
        </authorList>
    </citation>
    <scope>NUCLEOTIDE SEQUENCE [LARGE SCALE GENOMIC DNA]</scope>
    <source>
        <strain evidence="2 3">ZF39</strain>
    </source>
</reference>
<dbReference type="EMBL" id="CP154795">
    <property type="protein sequence ID" value="XAN06348.1"/>
    <property type="molecule type" value="Genomic_DNA"/>
</dbReference>
<gene>
    <name evidence="2" type="ORF">AADG42_03175</name>
</gene>
<dbReference type="RefSeq" id="WP_425307781.1">
    <property type="nucleotide sequence ID" value="NZ_CP154795.1"/>
</dbReference>
<evidence type="ECO:0000313" key="2">
    <source>
        <dbReference type="EMBL" id="XAN06348.1"/>
    </source>
</evidence>
<keyword evidence="3" id="KW-1185">Reference proteome</keyword>
<evidence type="ECO:0000256" key="1">
    <source>
        <dbReference type="SAM" id="SignalP"/>
    </source>
</evidence>
<sequence>MKKLYAGLLAVLVLVGCTPTGPGVQPTPTPIVVPESTPGPVASATPSQEELSAEAERVYRTFFAEWKRLEREGGADEPTQILKDNGAGRYLDGVVLMLRHQKEQGVEVSGPLPEVKVRPAPGDSKDNADPRYTLEVCEDYSAGEYRDESGVHAGQLLQGNVYLGHVDGQLKVVWAVTEEVERCDI</sequence>
<dbReference type="Proteomes" id="UP001442841">
    <property type="component" value="Chromosome"/>
</dbReference>
<organism evidence="2 3">
    <name type="scientific">Ammonicoccus fulvus</name>
    <dbReference type="NCBI Taxonomy" id="3138240"/>
    <lineage>
        <taxon>Bacteria</taxon>
        <taxon>Bacillati</taxon>
        <taxon>Actinomycetota</taxon>
        <taxon>Actinomycetes</taxon>
        <taxon>Propionibacteriales</taxon>
        <taxon>Propionibacteriaceae</taxon>
        <taxon>Ammonicoccus</taxon>
    </lineage>
</organism>
<feature type="chain" id="PRO_5045781847" description="Lipoprotein" evidence="1">
    <location>
        <begin position="23"/>
        <end position="185"/>
    </location>
</feature>
<proteinExistence type="predicted"/>